<evidence type="ECO:0000259" key="1">
    <source>
        <dbReference type="Pfam" id="PF01636"/>
    </source>
</evidence>
<keyword evidence="3" id="KW-1185">Reference proteome</keyword>
<dbReference type="GO" id="GO:0016301">
    <property type="term" value="F:kinase activity"/>
    <property type="evidence" value="ECO:0007669"/>
    <property type="project" value="UniProtKB-KW"/>
</dbReference>
<dbReference type="Pfam" id="PF01636">
    <property type="entry name" value="APH"/>
    <property type="match status" value="1"/>
</dbReference>
<dbReference type="SUPFAM" id="SSF56112">
    <property type="entry name" value="Protein kinase-like (PK-like)"/>
    <property type="match status" value="1"/>
</dbReference>
<keyword evidence="2" id="KW-0418">Kinase</keyword>
<reference evidence="2 3" key="1">
    <citation type="submission" date="2016-10" db="EMBL/GenBank/DDBJ databases">
        <authorList>
            <person name="de Groot N.N."/>
        </authorList>
    </citation>
    <scope>NUCLEOTIDE SEQUENCE [LARGE SCALE GENOMIC DNA]</scope>
    <source>
        <strain evidence="2 3">CGMCC 1.6291</strain>
    </source>
</reference>
<dbReference type="RefSeq" id="WP_171909758.1">
    <property type="nucleotide sequence ID" value="NZ_FOEG01000001.1"/>
</dbReference>
<dbReference type="InterPro" id="IPR002575">
    <property type="entry name" value="Aminoglycoside_PTrfase"/>
</dbReference>
<dbReference type="Proteomes" id="UP000199657">
    <property type="component" value="Unassembled WGS sequence"/>
</dbReference>
<protein>
    <submittedName>
        <fullName evidence="2">Thiamine kinase</fullName>
    </submittedName>
</protein>
<feature type="domain" description="Aminoglycoside phosphotransferase" evidence="1">
    <location>
        <begin position="54"/>
        <end position="250"/>
    </location>
</feature>
<evidence type="ECO:0000313" key="2">
    <source>
        <dbReference type="EMBL" id="SEO47199.1"/>
    </source>
</evidence>
<accession>A0A1H8PYX8</accession>
<proteinExistence type="predicted"/>
<organism evidence="2 3">
    <name type="scientific">Aquisalimonas asiatica</name>
    <dbReference type="NCBI Taxonomy" id="406100"/>
    <lineage>
        <taxon>Bacteria</taxon>
        <taxon>Pseudomonadati</taxon>
        <taxon>Pseudomonadota</taxon>
        <taxon>Gammaproteobacteria</taxon>
        <taxon>Chromatiales</taxon>
        <taxon>Ectothiorhodospiraceae</taxon>
        <taxon>Aquisalimonas</taxon>
    </lineage>
</organism>
<dbReference type="EMBL" id="FOEG01000001">
    <property type="protein sequence ID" value="SEO47199.1"/>
    <property type="molecule type" value="Genomic_DNA"/>
</dbReference>
<evidence type="ECO:0000313" key="3">
    <source>
        <dbReference type="Proteomes" id="UP000199657"/>
    </source>
</evidence>
<dbReference type="AlphaFoldDB" id="A0A1H8PYX8"/>
<name>A0A1H8PYX8_9GAMM</name>
<gene>
    <name evidence="2" type="ORF">SAMN04488052_101247</name>
</gene>
<dbReference type="STRING" id="406100.SAMN04488052_101247"/>
<dbReference type="InterPro" id="IPR011009">
    <property type="entry name" value="Kinase-like_dom_sf"/>
</dbReference>
<keyword evidence="2" id="KW-0808">Transferase</keyword>
<dbReference type="Gene3D" id="3.90.1200.10">
    <property type="match status" value="1"/>
</dbReference>
<sequence>MRHIGEATSETERFVEHAIGQLPDVGPVADRYEIVTVPAASPVRRAVDAVGALVQSADGDQWFVKAYYPDILAIQDLQPVADASAKAGDLGAAPRLLDAATEAGVLAFEYLDADWRWGRMDALSERSSLQAQMRLRKAIHAGPRFARERDIFEEIRFFTDRARQTGVPLPVDFDWLLDNIESFAPRLSSAREASVPAHGDGASSNVMVNGRGELRLIDFDVAGNDDPAHDLAAMLAELCLFKEDFREGVRAWCGTDDRSLFAKCMLYGMADDLRWGLWGLVLFQESSRQDVEFFKYGQWRLLRARMNMQDRDFELWCRSF</sequence>